<evidence type="ECO:0000259" key="4">
    <source>
        <dbReference type="Pfam" id="PF13613"/>
    </source>
</evidence>
<dbReference type="Pfam" id="PF13613">
    <property type="entry name" value="HTH_Tnp_4"/>
    <property type="match status" value="1"/>
</dbReference>
<feature type="domain" description="DDE Tnp4" evidence="3">
    <location>
        <begin position="127"/>
        <end position="297"/>
    </location>
</feature>
<organism evidence="5">
    <name type="scientific">Amphimedon queenslandica</name>
    <name type="common">Sponge</name>
    <dbReference type="NCBI Taxonomy" id="400682"/>
    <lineage>
        <taxon>Eukaryota</taxon>
        <taxon>Metazoa</taxon>
        <taxon>Porifera</taxon>
        <taxon>Demospongiae</taxon>
        <taxon>Heteroscleromorpha</taxon>
        <taxon>Haplosclerida</taxon>
        <taxon>Niphatidae</taxon>
        <taxon>Amphimedon</taxon>
    </lineage>
</organism>
<accession>A0A1X7SM85</accession>
<evidence type="ECO:0000313" key="5">
    <source>
        <dbReference type="EnsemblMetazoa" id="Aqu2.1.03229_001"/>
    </source>
</evidence>
<comment type="cofactor">
    <cofactor evidence="1">
        <name>a divalent metal cation</name>
        <dbReference type="ChEBI" id="CHEBI:60240"/>
    </cofactor>
</comment>
<dbReference type="Proteomes" id="UP000007879">
    <property type="component" value="Unassembled WGS sequence"/>
</dbReference>
<dbReference type="InParanoid" id="A0A1X7SM85"/>
<sequence length="305" mass="34894">MNFGIDIIKNDDKATCFYTGLTQYSLFIELFELLKPLVPEKRDYLSHLSLIDEFFGVLMKLRLGVPHQDIAYRLNVTEWTVSNFFHKWLDVMCIELKCLIPWPDDEQLRKNMPQSFRKHYMDVKCIVDCFEIFIERPTSFVARAATYSNYKKHNTVKVFIAISPTGSICFISKGWGGRVSDKVITSKCGFMQKLCRGDAVMADRGFNIVDELAVIGAKLIIPAFTRGKKQLSQKEVEETRQIAKRRIHVERVIGNLRKKYKILSATLPISLIKAKHDQPDSLCTIDKILIVTAALTNLSPSVVPK</sequence>
<dbReference type="eggNOG" id="ENOG502RXBE">
    <property type="taxonomic scope" value="Eukaryota"/>
</dbReference>
<dbReference type="InterPro" id="IPR027806">
    <property type="entry name" value="HARBI1_dom"/>
</dbReference>
<dbReference type="Pfam" id="PF13359">
    <property type="entry name" value="DDE_Tnp_4"/>
    <property type="match status" value="1"/>
</dbReference>
<evidence type="ECO:0000256" key="2">
    <source>
        <dbReference type="ARBA" id="ARBA00022723"/>
    </source>
</evidence>
<gene>
    <name evidence="5" type="primary">100632435</name>
</gene>
<dbReference type="PANTHER" id="PTHR23080:SF143">
    <property type="entry name" value="SI:DKEY-56D12.4"/>
    <property type="match status" value="1"/>
</dbReference>
<name>A0A1X7SM85_AMPQE</name>
<protein>
    <recommendedName>
        <fullName evidence="7">DDE Tnp4 domain-containing protein</fullName>
    </recommendedName>
</protein>
<reference evidence="5" key="2">
    <citation type="submission" date="2017-05" db="UniProtKB">
        <authorList>
            <consortium name="EnsemblMetazoa"/>
        </authorList>
    </citation>
    <scope>IDENTIFICATION</scope>
</reference>
<dbReference type="InterPro" id="IPR027805">
    <property type="entry name" value="Transposase_HTH_dom"/>
</dbReference>
<evidence type="ECO:0000259" key="3">
    <source>
        <dbReference type="Pfam" id="PF13359"/>
    </source>
</evidence>
<evidence type="ECO:0000313" key="6">
    <source>
        <dbReference type="Proteomes" id="UP000007879"/>
    </source>
</evidence>
<reference evidence="6" key="1">
    <citation type="journal article" date="2010" name="Nature">
        <title>The Amphimedon queenslandica genome and the evolution of animal complexity.</title>
        <authorList>
            <person name="Srivastava M."/>
            <person name="Simakov O."/>
            <person name="Chapman J."/>
            <person name="Fahey B."/>
            <person name="Gauthier M.E."/>
            <person name="Mitros T."/>
            <person name="Richards G.S."/>
            <person name="Conaco C."/>
            <person name="Dacre M."/>
            <person name="Hellsten U."/>
            <person name="Larroux C."/>
            <person name="Putnam N.H."/>
            <person name="Stanke M."/>
            <person name="Adamska M."/>
            <person name="Darling A."/>
            <person name="Degnan S.M."/>
            <person name="Oakley T.H."/>
            <person name="Plachetzki D.C."/>
            <person name="Zhai Y."/>
            <person name="Adamski M."/>
            <person name="Calcino A."/>
            <person name="Cummins S.F."/>
            <person name="Goodstein D.M."/>
            <person name="Harris C."/>
            <person name="Jackson D.J."/>
            <person name="Leys S.P."/>
            <person name="Shu S."/>
            <person name="Woodcroft B.J."/>
            <person name="Vervoort M."/>
            <person name="Kosik K.S."/>
            <person name="Manning G."/>
            <person name="Degnan B.M."/>
            <person name="Rokhsar D.S."/>
        </authorList>
    </citation>
    <scope>NUCLEOTIDE SEQUENCE [LARGE SCALE GENOMIC DNA]</scope>
</reference>
<keyword evidence="2" id="KW-0479">Metal-binding</keyword>
<dbReference type="OrthoDB" id="5969175at2759"/>
<dbReference type="AlphaFoldDB" id="A0A1X7SM85"/>
<dbReference type="KEGG" id="aqu:100632435"/>
<keyword evidence="6" id="KW-1185">Reference proteome</keyword>
<feature type="domain" description="Transposase Helix-turn-helix" evidence="4">
    <location>
        <begin position="47"/>
        <end position="97"/>
    </location>
</feature>
<dbReference type="EnsemblMetazoa" id="XM_003391840.2">
    <property type="protein sequence ID" value="XP_003391888.1"/>
    <property type="gene ID" value="LOC100632435"/>
</dbReference>
<dbReference type="GO" id="GO:0046872">
    <property type="term" value="F:metal ion binding"/>
    <property type="evidence" value="ECO:0007669"/>
    <property type="project" value="UniProtKB-KW"/>
</dbReference>
<proteinExistence type="predicted"/>
<dbReference type="PANTHER" id="PTHR23080">
    <property type="entry name" value="THAP DOMAIN PROTEIN"/>
    <property type="match status" value="1"/>
</dbReference>
<evidence type="ECO:0000256" key="1">
    <source>
        <dbReference type="ARBA" id="ARBA00001968"/>
    </source>
</evidence>
<evidence type="ECO:0008006" key="7">
    <source>
        <dbReference type="Google" id="ProtNLM"/>
    </source>
</evidence>
<dbReference type="OMA" id="IWSEREH"/>
<dbReference type="EnsemblMetazoa" id="Aqu2.1.03229_001">
    <property type="protein sequence ID" value="Aqu2.1.03229_001"/>
    <property type="gene ID" value="Aqu2.1.03229"/>
</dbReference>